<evidence type="ECO:0000256" key="1">
    <source>
        <dbReference type="SAM" id="Phobius"/>
    </source>
</evidence>
<dbReference type="EMBL" id="JACRVF010000001">
    <property type="protein sequence ID" value="MBC5992381.1"/>
    <property type="molecule type" value="Genomic_DNA"/>
</dbReference>
<reference evidence="2" key="1">
    <citation type="submission" date="2020-08" db="EMBL/GenBank/DDBJ databases">
        <title>Pontibacter sp. SD6 16S ribosomal RNA gene Genome sequencing and assembly.</title>
        <authorList>
            <person name="Kang M."/>
        </authorList>
    </citation>
    <scope>NUCLEOTIDE SEQUENCE</scope>
    <source>
        <strain evidence="2">SD6</strain>
    </source>
</reference>
<sequence>MKSAAKNMIDVTHSIVVHQNIEQVFDYLSDLRHDKEWREEINTTTVADTIPGLNTIAVEDSFLSKRVPNYIKKLQCTEYVKNASVVYQTFPDNDFFLRSSRKVELLSANETRIIYQLEFHKAIVKFGLGFNLPAFIVALVTRTAMKKYMNKLKNILENEVVYN</sequence>
<dbReference type="AlphaFoldDB" id="A0A923SJ60"/>
<keyword evidence="3" id="KW-1185">Reference proteome</keyword>
<organism evidence="2 3">
    <name type="scientific">Pontibacter cellulosilyticus</name>
    <dbReference type="NCBI Taxonomy" id="1720253"/>
    <lineage>
        <taxon>Bacteria</taxon>
        <taxon>Pseudomonadati</taxon>
        <taxon>Bacteroidota</taxon>
        <taxon>Cytophagia</taxon>
        <taxon>Cytophagales</taxon>
        <taxon>Hymenobacteraceae</taxon>
        <taxon>Pontibacter</taxon>
    </lineage>
</organism>
<name>A0A923SJ60_9BACT</name>
<feature type="transmembrane region" description="Helical" evidence="1">
    <location>
        <begin position="122"/>
        <end position="141"/>
    </location>
</feature>
<dbReference type="Proteomes" id="UP000603640">
    <property type="component" value="Unassembled WGS sequence"/>
</dbReference>
<evidence type="ECO:0008006" key="4">
    <source>
        <dbReference type="Google" id="ProtNLM"/>
    </source>
</evidence>
<accession>A0A923SJ60</accession>
<dbReference type="RefSeq" id="WP_187066327.1">
    <property type="nucleotide sequence ID" value="NZ_JACRVF010000001.1"/>
</dbReference>
<evidence type="ECO:0000313" key="2">
    <source>
        <dbReference type="EMBL" id="MBC5992381.1"/>
    </source>
</evidence>
<gene>
    <name evidence="2" type="ORF">H8S84_05975</name>
</gene>
<proteinExistence type="predicted"/>
<evidence type="ECO:0000313" key="3">
    <source>
        <dbReference type="Proteomes" id="UP000603640"/>
    </source>
</evidence>
<keyword evidence="1" id="KW-1133">Transmembrane helix</keyword>
<dbReference type="SUPFAM" id="SSF55961">
    <property type="entry name" value="Bet v1-like"/>
    <property type="match status" value="1"/>
</dbReference>
<dbReference type="Gene3D" id="3.30.530.20">
    <property type="match status" value="1"/>
</dbReference>
<keyword evidence="1" id="KW-0472">Membrane</keyword>
<protein>
    <recommendedName>
        <fullName evidence="4">SRPBCC family protein</fullName>
    </recommendedName>
</protein>
<keyword evidence="1" id="KW-0812">Transmembrane</keyword>
<dbReference type="InterPro" id="IPR023393">
    <property type="entry name" value="START-like_dom_sf"/>
</dbReference>
<comment type="caution">
    <text evidence="2">The sequence shown here is derived from an EMBL/GenBank/DDBJ whole genome shotgun (WGS) entry which is preliminary data.</text>
</comment>